<protein>
    <submittedName>
        <fullName evidence="2">Uncharacterized protein</fullName>
    </submittedName>
</protein>
<gene>
    <name evidence="2" type="ORF">XELAEV_18003026mg</name>
</gene>
<dbReference type="Proteomes" id="UP000694892">
    <property type="component" value="Unassembled WGS sequence"/>
</dbReference>
<accession>A0A974BNB6</accession>
<reference evidence="2" key="1">
    <citation type="submission" date="2016-05" db="EMBL/GenBank/DDBJ databases">
        <title>WGS assembly of Xenopus laevis.</title>
        <authorList>
            <person name="Session A."/>
            <person name="Uno Y."/>
            <person name="Kwon T."/>
            <person name="Chapman J."/>
            <person name="Toyoda A."/>
            <person name="Takahashi S."/>
            <person name="Fukui A."/>
            <person name="Hikosaka A."/>
            <person name="Putnam N."/>
            <person name="Stites J."/>
            <person name="Van Heeringen S."/>
            <person name="Quigley I."/>
            <person name="Heinz S."/>
            <person name="Hellsten U."/>
            <person name="Lyons J."/>
            <person name="Suzuki A."/>
            <person name="Kondo M."/>
            <person name="Ogino H."/>
            <person name="Ochi H."/>
            <person name="Bogdanovic O."/>
            <person name="Lister R."/>
            <person name="Georgiou G."/>
            <person name="Paranjpe S."/>
            <person name="Van Kruijsbergen I."/>
            <person name="Mozaffari S."/>
            <person name="Shu S."/>
            <person name="Schmutz J."/>
            <person name="Jenkins J."/>
            <person name="Grimwood J."/>
            <person name="Carlson J."/>
            <person name="Mitros T."/>
            <person name="Simakov O."/>
            <person name="Heald R."/>
            <person name="Miller K."/>
            <person name="Haudenschild C."/>
            <person name="Kuroki Y."/>
            <person name="Tanaka T."/>
            <person name="Michiue T."/>
            <person name="Watanabe M."/>
            <person name="Kinoshita T."/>
            <person name="Ohta Y."/>
            <person name="Mawaribuchi S."/>
            <person name="Suzuki Y."/>
            <person name="Haramoto Y."/>
            <person name="Yamamoto T."/>
            <person name="Takagi C."/>
            <person name="Kitzman J."/>
            <person name="Shendure J."/>
            <person name="Nakayama T."/>
            <person name="Izutsu Y."/>
            <person name="Robert J."/>
            <person name="Dichmann D."/>
            <person name="Flajnik M."/>
            <person name="Houston D."/>
            <person name="Marcotte E."/>
            <person name="Wallingford J."/>
            <person name="Ito Y."/>
            <person name="Asashima M."/>
            <person name="Ueno N."/>
            <person name="Matsuda Y."/>
            <person name="Jan Veenstra G."/>
            <person name="Fujiyama A."/>
            <person name="Harland R."/>
            <person name="Taira M."/>
            <person name="Rokhsar D.S."/>
        </authorList>
    </citation>
    <scope>NUCLEOTIDE SEQUENCE</scope>
    <source>
        <strain evidence="2">J</strain>
        <tissue evidence="2">Blood</tissue>
    </source>
</reference>
<feature type="region of interest" description="Disordered" evidence="1">
    <location>
        <begin position="1"/>
        <end position="29"/>
    </location>
</feature>
<sequence>MAQIPGSLGPLVSGTEAPPTFASEVQRPHPPLRVSLRELLSTVHHFRASRSSSKEKSMELPGSPGTSNSWHLLLFCSYETSLSLKSVTT</sequence>
<evidence type="ECO:0000313" key="2">
    <source>
        <dbReference type="EMBL" id="OCT55315.1"/>
    </source>
</evidence>
<dbReference type="AlphaFoldDB" id="A0A974BNB6"/>
<evidence type="ECO:0000256" key="1">
    <source>
        <dbReference type="SAM" id="MobiDB-lite"/>
    </source>
</evidence>
<dbReference type="EMBL" id="KV502141">
    <property type="protein sequence ID" value="OCT55315.1"/>
    <property type="molecule type" value="Genomic_DNA"/>
</dbReference>
<organism evidence="2">
    <name type="scientific">Xenopus laevis</name>
    <name type="common">African clawed frog</name>
    <dbReference type="NCBI Taxonomy" id="8355"/>
    <lineage>
        <taxon>Eukaryota</taxon>
        <taxon>Metazoa</taxon>
        <taxon>Chordata</taxon>
        <taxon>Craniata</taxon>
        <taxon>Vertebrata</taxon>
        <taxon>Euteleostomi</taxon>
        <taxon>Amphibia</taxon>
        <taxon>Batrachia</taxon>
        <taxon>Anura</taxon>
        <taxon>Pipoidea</taxon>
        <taxon>Pipidae</taxon>
        <taxon>Xenopodinae</taxon>
        <taxon>Xenopus</taxon>
        <taxon>Xenopus</taxon>
    </lineage>
</organism>
<proteinExistence type="predicted"/>
<name>A0A974BNB6_XENLA</name>